<dbReference type="GO" id="GO:0009691">
    <property type="term" value="P:cytokinin biosynthetic process"/>
    <property type="evidence" value="ECO:0000318"/>
    <property type="project" value="GO_Central"/>
</dbReference>
<dbReference type="PANTHER" id="PTHR11088:SF74">
    <property type="entry name" value="ADENYLATE ISOPENTENYLTRANSFERASE 5, CHLOROPLASTIC"/>
    <property type="match status" value="1"/>
</dbReference>
<evidence type="ECO:0000256" key="10">
    <source>
        <dbReference type="ARBA" id="ARBA00066838"/>
    </source>
</evidence>
<dbReference type="FunFam" id="1.10.287.890:FF:000002">
    <property type="entry name" value="Adenylate isopentenyltransferase 5, chloroplastic"/>
    <property type="match status" value="1"/>
</dbReference>
<dbReference type="Gene3D" id="1.10.287.890">
    <property type="entry name" value="Crystal structure of tRNA isopentenylpyrophosphate transferase (bh2366) domain"/>
    <property type="match status" value="1"/>
</dbReference>
<evidence type="ECO:0000256" key="5">
    <source>
        <dbReference type="ARBA" id="ARBA00022840"/>
    </source>
</evidence>
<dbReference type="InterPro" id="IPR027417">
    <property type="entry name" value="P-loop_NTPase"/>
</dbReference>
<evidence type="ECO:0000256" key="2">
    <source>
        <dbReference type="ARBA" id="ARBA00022679"/>
    </source>
</evidence>
<evidence type="ECO:0000256" key="7">
    <source>
        <dbReference type="ARBA" id="ARBA00051744"/>
    </source>
</evidence>
<dbReference type="AlphaFoldDB" id="A0A072UQT8"/>
<dbReference type="SUPFAM" id="SSF52540">
    <property type="entry name" value="P-loop containing nucleoside triphosphate hydrolases"/>
    <property type="match status" value="1"/>
</dbReference>
<accession>A0A072UQT8</accession>
<evidence type="ECO:0000256" key="1">
    <source>
        <dbReference type="ARBA" id="ARBA00005842"/>
    </source>
</evidence>
<evidence type="ECO:0000256" key="4">
    <source>
        <dbReference type="ARBA" id="ARBA00022741"/>
    </source>
</evidence>
<dbReference type="Gene3D" id="3.40.50.300">
    <property type="entry name" value="P-loop containing nucleotide triphosphate hydrolases"/>
    <property type="match status" value="1"/>
</dbReference>
<keyword evidence="5" id="KW-0067">ATP-binding</keyword>
<dbReference type="GO" id="GO:0009824">
    <property type="term" value="F:AMP dimethylallyltransferase activity"/>
    <property type="evidence" value="ECO:0007669"/>
    <property type="project" value="UniProtKB-ARBA"/>
</dbReference>
<dbReference type="Pfam" id="PF01715">
    <property type="entry name" value="IPPT"/>
    <property type="match status" value="1"/>
</dbReference>
<dbReference type="OrthoDB" id="775260at2759"/>
<dbReference type="GO" id="GO:0052622">
    <property type="term" value="F:ATP/ADP dimethylallyltransferase activity"/>
    <property type="evidence" value="ECO:0007669"/>
    <property type="project" value="UniProtKB-EC"/>
</dbReference>
<dbReference type="GO" id="GO:0005524">
    <property type="term" value="F:ATP binding"/>
    <property type="evidence" value="ECO:0007669"/>
    <property type="project" value="UniProtKB-KW"/>
</dbReference>
<name>A0A072UQT8_MEDTR</name>
<dbReference type="STRING" id="3880.A0A072UQT8"/>
<dbReference type="GO" id="GO:0052381">
    <property type="term" value="F:tRNA dimethylallyltransferase activity"/>
    <property type="evidence" value="ECO:0000318"/>
    <property type="project" value="GO_Central"/>
</dbReference>
<comment type="similarity">
    <text evidence="1">Belongs to the IPP transferase family.</text>
</comment>
<evidence type="ECO:0000313" key="13">
    <source>
        <dbReference type="Proteomes" id="UP000002051"/>
    </source>
</evidence>
<dbReference type="Proteomes" id="UP000002051">
    <property type="component" value="Chromosome 4"/>
</dbReference>
<keyword evidence="13" id="KW-1185">Reference proteome</keyword>
<reference evidence="11 13" key="2">
    <citation type="journal article" date="2014" name="BMC Genomics">
        <title>An improved genome release (version Mt4.0) for the model legume Medicago truncatula.</title>
        <authorList>
            <person name="Tang H."/>
            <person name="Krishnakumar V."/>
            <person name="Bidwell S."/>
            <person name="Rosen B."/>
            <person name="Chan A."/>
            <person name="Zhou S."/>
            <person name="Gentzbittel L."/>
            <person name="Childs K.L."/>
            <person name="Yandell M."/>
            <person name="Gundlach H."/>
            <person name="Mayer K.F."/>
            <person name="Schwartz D.C."/>
            <person name="Town C.D."/>
        </authorList>
    </citation>
    <scope>GENOME REANNOTATION</scope>
    <source>
        <strain evidence="11">A17</strain>
        <strain evidence="12 13">cv. Jemalong A17</strain>
    </source>
</reference>
<dbReference type="HOGENOM" id="CLU_032616_4_1_1"/>
<gene>
    <name evidence="12" type="primary">25494009</name>
    <name evidence="11" type="ordered locus">MTR_4g117330</name>
</gene>
<sequence length="360" mass="40384">MSGQLSLQVTLSSSNLIIKKKNKRKKKKMMNIFSVSGAVACKPLVSFQPPLMDNNSLFQQHRNKEKVLVIMGATATGKSKLAIDLATHFPPAEIINSDKIQVYKGLDITTNKVTEEECRGVHHHLLGTIDPNSDFTSKEFCEQATMATGSIVARDGLPIIAGGSNSYIEALVNHHHEFHTRYECCFLWVDVSRQVLQSSLSTRVDRMIEAGQVDEVREIFNKENHDYTRGIRRAIGVPEFDQFFRAELEGKVDERTMKKLLEVAIDALKINNIKLANRQVQKIHRLYGMWKRNMHRLDATEVVLKEKTWEDCVLTKSLRIVHKFLYDDCSVRVRNGGGSGGGLVVPANIGSATVATAVTH</sequence>
<keyword evidence="3" id="KW-0203">Cytokinin biosynthesis</keyword>
<protein>
    <recommendedName>
        <fullName evidence="10">adenylate dimethylallyltransferase (ADP/ATP-dependent)</fullName>
        <ecNumber evidence="10">2.5.1.112</ecNumber>
    </recommendedName>
</protein>
<dbReference type="PANTHER" id="PTHR11088">
    <property type="entry name" value="TRNA DIMETHYLALLYLTRANSFERASE"/>
    <property type="match status" value="1"/>
</dbReference>
<organism evidence="11 13">
    <name type="scientific">Medicago truncatula</name>
    <name type="common">Barrel medic</name>
    <name type="synonym">Medicago tribuloides</name>
    <dbReference type="NCBI Taxonomy" id="3880"/>
    <lineage>
        <taxon>Eukaryota</taxon>
        <taxon>Viridiplantae</taxon>
        <taxon>Streptophyta</taxon>
        <taxon>Embryophyta</taxon>
        <taxon>Tracheophyta</taxon>
        <taxon>Spermatophyta</taxon>
        <taxon>Magnoliopsida</taxon>
        <taxon>eudicotyledons</taxon>
        <taxon>Gunneridae</taxon>
        <taxon>Pentapetalae</taxon>
        <taxon>rosids</taxon>
        <taxon>fabids</taxon>
        <taxon>Fabales</taxon>
        <taxon>Fabaceae</taxon>
        <taxon>Papilionoideae</taxon>
        <taxon>50 kb inversion clade</taxon>
        <taxon>NPAAA clade</taxon>
        <taxon>Hologalegina</taxon>
        <taxon>IRL clade</taxon>
        <taxon>Trifolieae</taxon>
        <taxon>Medicago</taxon>
    </lineage>
</organism>
<comment type="catalytic activity">
    <reaction evidence="7">
        <text>dimethylallyl diphosphate + ATP = N(6)-(dimethylallyl)adenosine 5'-triphosphate + diphosphate</text>
        <dbReference type="Rhea" id="RHEA:36331"/>
        <dbReference type="ChEBI" id="CHEBI:30616"/>
        <dbReference type="ChEBI" id="CHEBI:33019"/>
        <dbReference type="ChEBI" id="CHEBI:57623"/>
        <dbReference type="ChEBI" id="CHEBI:73532"/>
        <dbReference type="EC" id="2.5.1.112"/>
    </reaction>
</comment>
<dbReference type="EC" id="2.5.1.112" evidence="10"/>
<keyword evidence="2" id="KW-0808">Transferase</keyword>
<dbReference type="GO" id="GO:0006400">
    <property type="term" value="P:tRNA modification"/>
    <property type="evidence" value="ECO:0000318"/>
    <property type="project" value="GO_Central"/>
</dbReference>
<reference evidence="11 13" key="1">
    <citation type="journal article" date="2011" name="Nature">
        <title>The Medicago genome provides insight into the evolution of rhizobial symbioses.</title>
        <authorList>
            <person name="Young N.D."/>
            <person name="Debelle F."/>
            <person name="Oldroyd G.E."/>
            <person name="Geurts R."/>
            <person name="Cannon S.B."/>
            <person name="Udvardi M.K."/>
            <person name="Benedito V.A."/>
            <person name="Mayer K.F."/>
            <person name="Gouzy J."/>
            <person name="Schoof H."/>
            <person name="Van de Peer Y."/>
            <person name="Proost S."/>
            <person name="Cook D.R."/>
            <person name="Meyers B.C."/>
            <person name="Spannagl M."/>
            <person name="Cheung F."/>
            <person name="De Mita S."/>
            <person name="Krishnakumar V."/>
            <person name="Gundlach H."/>
            <person name="Zhou S."/>
            <person name="Mudge J."/>
            <person name="Bharti A.K."/>
            <person name="Murray J.D."/>
            <person name="Naoumkina M.A."/>
            <person name="Rosen B."/>
            <person name="Silverstein K.A."/>
            <person name="Tang H."/>
            <person name="Rombauts S."/>
            <person name="Zhao P.X."/>
            <person name="Zhou P."/>
            <person name="Barbe V."/>
            <person name="Bardou P."/>
            <person name="Bechner M."/>
            <person name="Bellec A."/>
            <person name="Berger A."/>
            <person name="Berges H."/>
            <person name="Bidwell S."/>
            <person name="Bisseling T."/>
            <person name="Choisne N."/>
            <person name="Couloux A."/>
            <person name="Denny R."/>
            <person name="Deshpande S."/>
            <person name="Dai X."/>
            <person name="Doyle J.J."/>
            <person name="Dudez A.M."/>
            <person name="Farmer A.D."/>
            <person name="Fouteau S."/>
            <person name="Franken C."/>
            <person name="Gibelin C."/>
            <person name="Gish J."/>
            <person name="Goldstein S."/>
            <person name="Gonzalez A.J."/>
            <person name="Green P.J."/>
            <person name="Hallab A."/>
            <person name="Hartog M."/>
            <person name="Hua A."/>
            <person name="Humphray S.J."/>
            <person name="Jeong D.H."/>
            <person name="Jing Y."/>
            <person name="Jocker A."/>
            <person name="Kenton S.M."/>
            <person name="Kim D.J."/>
            <person name="Klee K."/>
            <person name="Lai H."/>
            <person name="Lang C."/>
            <person name="Lin S."/>
            <person name="Macmil S.L."/>
            <person name="Magdelenat G."/>
            <person name="Matthews L."/>
            <person name="McCorrison J."/>
            <person name="Monaghan E.L."/>
            <person name="Mun J.H."/>
            <person name="Najar F.Z."/>
            <person name="Nicholson C."/>
            <person name="Noirot C."/>
            <person name="O'Bleness M."/>
            <person name="Paule C.R."/>
            <person name="Poulain J."/>
            <person name="Prion F."/>
            <person name="Qin B."/>
            <person name="Qu C."/>
            <person name="Retzel E.F."/>
            <person name="Riddle C."/>
            <person name="Sallet E."/>
            <person name="Samain S."/>
            <person name="Samson N."/>
            <person name="Sanders I."/>
            <person name="Saurat O."/>
            <person name="Scarpelli C."/>
            <person name="Schiex T."/>
            <person name="Segurens B."/>
            <person name="Severin A.J."/>
            <person name="Sherrier D.J."/>
            <person name="Shi R."/>
            <person name="Sims S."/>
            <person name="Singer S.R."/>
            <person name="Sinharoy S."/>
            <person name="Sterck L."/>
            <person name="Viollet A."/>
            <person name="Wang B.B."/>
            <person name="Wang K."/>
            <person name="Wang M."/>
            <person name="Wang X."/>
            <person name="Warfsmann J."/>
            <person name="Weissenbach J."/>
            <person name="White D.D."/>
            <person name="White J.D."/>
            <person name="Wiley G.B."/>
            <person name="Wincker P."/>
            <person name="Xing Y."/>
            <person name="Yang L."/>
            <person name="Yao Z."/>
            <person name="Ying F."/>
            <person name="Zhai J."/>
            <person name="Zhou L."/>
            <person name="Zuber A."/>
            <person name="Denarie J."/>
            <person name="Dixon R.A."/>
            <person name="May G.D."/>
            <person name="Schwartz D.C."/>
            <person name="Rogers J."/>
            <person name="Quetier F."/>
            <person name="Town C.D."/>
            <person name="Roe B.A."/>
        </authorList>
    </citation>
    <scope>NUCLEOTIDE SEQUENCE [LARGE SCALE GENOMIC DNA]</scope>
    <source>
        <strain evidence="11">A17</strain>
        <strain evidence="12 13">cv. Jemalong A17</strain>
    </source>
</reference>
<dbReference type="EMBL" id="CM001220">
    <property type="protein sequence ID" value="KEH32204.1"/>
    <property type="molecule type" value="Genomic_DNA"/>
</dbReference>
<evidence type="ECO:0000256" key="9">
    <source>
        <dbReference type="ARBA" id="ARBA00055191"/>
    </source>
</evidence>
<dbReference type="InterPro" id="IPR039657">
    <property type="entry name" value="Dimethylallyltransferase"/>
</dbReference>
<evidence type="ECO:0000256" key="3">
    <source>
        <dbReference type="ARBA" id="ARBA00022712"/>
    </source>
</evidence>
<keyword evidence="4" id="KW-0547">Nucleotide-binding</keyword>
<evidence type="ECO:0000256" key="8">
    <source>
        <dbReference type="ARBA" id="ARBA00052386"/>
    </source>
</evidence>
<comment type="function">
    <text evidence="9">Involved in cytokinin biosynthesis. Catalyzes the transfer of an isopentenyl group from dimethylallyl diphosphate (DMAPP) to ATP and ADP.</text>
</comment>
<evidence type="ECO:0000313" key="12">
    <source>
        <dbReference type="EnsemblPlants" id="KEH32204"/>
    </source>
</evidence>
<keyword evidence="6" id="KW-0809">Transit peptide</keyword>
<comment type="catalytic activity">
    <reaction evidence="8">
        <text>dimethylallyl diphosphate + ADP = N(6)-(dimethylallyl)adenosine 5'-diphosphate + diphosphate</text>
        <dbReference type="Rhea" id="RHEA:36327"/>
        <dbReference type="ChEBI" id="CHEBI:33019"/>
        <dbReference type="ChEBI" id="CHEBI:57623"/>
        <dbReference type="ChEBI" id="CHEBI:73533"/>
        <dbReference type="ChEBI" id="CHEBI:456216"/>
        <dbReference type="EC" id="2.5.1.112"/>
    </reaction>
</comment>
<proteinExistence type="inferred from homology"/>
<evidence type="ECO:0000256" key="6">
    <source>
        <dbReference type="ARBA" id="ARBA00022946"/>
    </source>
</evidence>
<evidence type="ECO:0000313" key="11">
    <source>
        <dbReference type="EMBL" id="KEH32204.1"/>
    </source>
</evidence>
<reference evidence="12" key="3">
    <citation type="submission" date="2015-04" db="UniProtKB">
        <authorList>
            <consortium name="EnsemblPlants"/>
        </authorList>
    </citation>
    <scope>IDENTIFICATION</scope>
    <source>
        <strain evidence="12">cv. Jemalong A17</strain>
    </source>
</reference>
<dbReference type="GO" id="GO:0005739">
    <property type="term" value="C:mitochondrion"/>
    <property type="evidence" value="ECO:0000318"/>
    <property type="project" value="GO_Central"/>
</dbReference>
<dbReference type="EnsemblPlants" id="KEH32204">
    <property type="protein sequence ID" value="KEH32204"/>
    <property type="gene ID" value="MTR_4g117330"/>
</dbReference>